<protein>
    <submittedName>
        <fullName evidence="1">Uncharacterized protein</fullName>
    </submittedName>
</protein>
<proteinExistence type="predicted"/>
<reference evidence="1 2" key="1">
    <citation type="submission" date="2017-06" db="EMBL/GenBank/DDBJ databases">
        <authorList>
            <consortium name="Pathogen Informatics"/>
        </authorList>
    </citation>
    <scope>NUCLEOTIDE SEQUENCE [LARGE SCALE GENOMIC DNA]</scope>
    <source>
        <strain evidence="1 2">NCTC13490</strain>
    </source>
</reference>
<evidence type="ECO:0000313" key="1">
    <source>
        <dbReference type="EMBL" id="SNV48186.1"/>
    </source>
</evidence>
<dbReference type="RefSeq" id="WP_095072643.1">
    <property type="nucleotide sequence ID" value="NZ_LT906465.1"/>
</dbReference>
<dbReference type="KEGG" id="ctak:4412677_01866"/>
<organism evidence="1 2">
    <name type="scientific">Chryseobacterium taklimakanense</name>
    <dbReference type="NCBI Taxonomy" id="536441"/>
    <lineage>
        <taxon>Bacteria</taxon>
        <taxon>Pseudomonadati</taxon>
        <taxon>Bacteroidota</taxon>
        <taxon>Flavobacteriia</taxon>
        <taxon>Flavobacteriales</taxon>
        <taxon>Weeksellaceae</taxon>
        <taxon>Chryseobacterium group</taxon>
        <taxon>Chryseobacterium</taxon>
    </lineage>
</organism>
<dbReference type="EMBL" id="LT906465">
    <property type="protein sequence ID" value="SNV48186.1"/>
    <property type="molecule type" value="Genomic_DNA"/>
</dbReference>
<evidence type="ECO:0000313" key="2">
    <source>
        <dbReference type="Proteomes" id="UP000215196"/>
    </source>
</evidence>
<keyword evidence="2" id="KW-1185">Reference proteome</keyword>
<dbReference type="Proteomes" id="UP000215196">
    <property type="component" value="Chromosome 1"/>
</dbReference>
<name>A0A239XPM8_9FLAO</name>
<dbReference type="AlphaFoldDB" id="A0A239XPM8"/>
<gene>
    <name evidence="1" type="ORF">SAMEA4412677_01866</name>
</gene>
<sequence>MKKFTIQEELPKKGKLEPIHIDEMRLNWEKEKLQRAEESLNKFVQVVQSVLGDLSAAKLKRLHLESNEVVQEELASRFQFPNASDQFNLDALGINVEPIYEMRKEFAHTWSSYSFQYKDGKFIADEDQAVFQQFYTYVDTPEKKKFISLLEQQVELYNEFKAAGLIRSYTHLREVFYPNMFTIDIYGNMSVKTDRLPSLLSYVGRYIQISV</sequence>
<accession>A0A239XPM8</accession>